<name>A0ABT1YMH9_9BACL</name>
<dbReference type="RefSeq" id="WP_258215943.1">
    <property type="nucleotide sequence ID" value="NZ_JANQBD010000019.1"/>
</dbReference>
<reference evidence="1 2" key="1">
    <citation type="submission" date="2022-08" db="EMBL/GenBank/DDBJ databases">
        <title>Paenibacillus endoradicis sp. nov., Paenibacillus radicibacter sp. nov and Paenibacillus pararadicis sp. nov., three cold-adapted plant growth-promoting bacteria isolated from root of Larix gmelinii in Great Khingan.</title>
        <authorList>
            <person name="Xue H."/>
        </authorList>
    </citation>
    <scope>NUCLEOTIDE SEQUENCE [LARGE SCALE GENOMIC DNA]</scope>
    <source>
        <strain evidence="1 2">N5-1-1-5</strain>
    </source>
</reference>
<keyword evidence="2" id="KW-1185">Reference proteome</keyword>
<organism evidence="1 2">
    <name type="scientific">Paenibacillus radicis</name>
    <name type="common">ex Xue et al. 2023</name>
    <dbReference type="NCBI Taxonomy" id="2972489"/>
    <lineage>
        <taxon>Bacteria</taxon>
        <taxon>Bacillati</taxon>
        <taxon>Bacillota</taxon>
        <taxon>Bacilli</taxon>
        <taxon>Bacillales</taxon>
        <taxon>Paenibacillaceae</taxon>
        <taxon>Paenibacillus</taxon>
    </lineage>
</organism>
<dbReference type="Proteomes" id="UP001300012">
    <property type="component" value="Unassembled WGS sequence"/>
</dbReference>
<sequence length="50" mass="5834">MQRHNAPTLKVHMEYYNGEYGYEYRIEERIGSKEVCGFLCAAALHVVLSR</sequence>
<accession>A0ABT1YMH9</accession>
<protein>
    <submittedName>
        <fullName evidence="1">Uncharacterized protein</fullName>
    </submittedName>
</protein>
<proteinExistence type="predicted"/>
<gene>
    <name evidence="1" type="ORF">NV381_24635</name>
</gene>
<dbReference type="EMBL" id="JANQBD010000019">
    <property type="protein sequence ID" value="MCR8634384.1"/>
    <property type="molecule type" value="Genomic_DNA"/>
</dbReference>
<evidence type="ECO:0000313" key="1">
    <source>
        <dbReference type="EMBL" id="MCR8634384.1"/>
    </source>
</evidence>
<evidence type="ECO:0000313" key="2">
    <source>
        <dbReference type="Proteomes" id="UP001300012"/>
    </source>
</evidence>
<comment type="caution">
    <text evidence="1">The sequence shown here is derived from an EMBL/GenBank/DDBJ whole genome shotgun (WGS) entry which is preliminary data.</text>
</comment>